<sequence>MSAKFYTLLTEIGAAKLASAAALGVPLKITHMAVGDGGGVLPTPSAQQTALVAEKRRAALNMLYIDPQNSSQIIAEQVIPETEGGWWIREVGLFDETGALIAVGNCPESYKPQLTEGSGRTQTVRMVLITSSTDNITLKIDPAVVLATRKYVDDKALELKVYVDDLMAKHLAAPDPHSQYAQKDSPTLTGIPKVPTPAAGNSTKQIANTEFVASSIAAIVDSAPAALDTLNELAAALGNDPNFATTMINALAGKQPLDNTLTNLSGKDIAGLLTYLGLGETINLAKNAVPATRRVNSKPLTGDITLSAADVNAFALGVTGDYTLENDKSVGWNWKSGVYNVPTGGASKLILHFNMNIGSCPAVQFCVNYKNGGISYRSARDDFGFELDWTEFYTTTRKPSAGDVGALPVSGGVINGNLGIGTPNILGGSSIVLGDNDTGLKQNGDGLLDIYANGVQVFRFQNDTLESKKSINVTGRLTPTDYGNFDSRYVQDFRLGSYESGQAWMGPGFSDTPGYVLTAATNGNGDELIDGLGRRPMQKLIGNQWYNVTSV</sequence>
<gene>
    <name evidence="3" type="ORF">GBS40_21065</name>
</gene>
<dbReference type="Pfam" id="PF12571">
    <property type="entry name" value="Phage_tail_fib"/>
    <property type="match status" value="1"/>
</dbReference>
<feature type="compositionally biased region" description="Polar residues" evidence="1">
    <location>
        <begin position="179"/>
        <end position="188"/>
    </location>
</feature>
<feature type="domain" description="Phage tail fibre protein N-terminal" evidence="2">
    <location>
        <begin position="1"/>
        <end position="150"/>
    </location>
</feature>
<evidence type="ECO:0000313" key="3">
    <source>
        <dbReference type="EMBL" id="HAB6332301.1"/>
    </source>
</evidence>
<dbReference type="PANTHER" id="PTHR35191:SF1">
    <property type="entry name" value="PROPHAGE SIDE TAIL FIBER PROTEIN HOMOLOG STFQ-RELATED"/>
    <property type="match status" value="1"/>
</dbReference>
<accession>A0A6Y5KW10</accession>
<protein>
    <submittedName>
        <fullName evidence="3">Phage tail protein</fullName>
    </submittedName>
</protein>
<reference evidence="3" key="1">
    <citation type="journal article" date="2018" name="Genome Biol.">
        <title>SKESA: strategic k-mer extension for scrupulous assemblies.</title>
        <authorList>
            <person name="Souvorov A."/>
            <person name="Agarwala R."/>
            <person name="Lipman D.J."/>
        </authorList>
    </citation>
    <scope>NUCLEOTIDE SEQUENCE</scope>
    <source>
        <strain evidence="3">Salmonella enterica</strain>
    </source>
</reference>
<comment type="caution">
    <text evidence="3">The sequence shown here is derived from an EMBL/GenBank/DDBJ whole genome shotgun (WGS) entry which is preliminary data.</text>
</comment>
<dbReference type="EMBL" id="DAAHJF010000016">
    <property type="protein sequence ID" value="HAB6332301.1"/>
    <property type="molecule type" value="Genomic_DNA"/>
</dbReference>
<organism evidence="3">
    <name type="scientific">Salmonella enterica subsp. enterica serovar Mbandaka</name>
    <dbReference type="NCBI Taxonomy" id="192954"/>
    <lineage>
        <taxon>Bacteria</taxon>
        <taxon>Pseudomonadati</taxon>
        <taxon>Pseudomonadota</taxon>
        <taxon>Gammaproteobacteria</taxon>
        <taxon>Enterobacterales</taxon>
        <taxon>Enterobacteriaceae</taxon>
        <taxon>Salmonella</taxon>
    </lineage>
</organism>
<dbReference type="InterPro" id="IPR022225">
    <property type="entry name" value="Phage_tail_fibre_N"/>
</dbReference>
<evidence type="ECO:0000259" key="2">
    <source>
        <dbReference type="Pfam" id="PF12571"/>
    </source>
</evidence>
<feature type="region of interest" description="Disordered" evidence="1">
    <location>
        <begin position="175"/>
        <end position="201"/>
    </location>
</feature>
<dbReference type="PANTHER" id="PTHR35191">
    <property type="entry name" value="PROPHAGE SIDE TAIL FIBER PROTEIN HOMOLOG STFQ-RELATED"/>
    <property type="match status" value="1"/>
</dbReference>
<evidence type="ECO:0000256" key="1">
    <source>
        <dbReference type="SAM" id="MobiDB-lite"/>
    </source>
</evidence>
<dbReference type="InterPro" id="IPR051934">
    <property type="entry name" value="Phage_Tail_Fiber_Structural"/>
</dbReference>
<proteinExistence type="predicted"/>
<reference evidence="3" key="2">
    <citation type="submission" date="2019-10" db="EMBL/GenBank/DDBJ databases">
        <authorList>
            <consortium name="NCBI Pathogen Detection Project"/>
        </authorList>
    </citation>
    <scope>NUCLEOTIDE SEQUENCE</scope>
    <source>
        <strain evidence="3">Salmonella enterica</strain>
    </source>
</reference>
<dbReference type="AlphaFoldDB" id="A0A6Y5KW10"/>
<name>A0A6Y5KW10_SALET</name>